<evidence type="ECO:0000313" key="3">
    <source>
        <dbReference type="EMBL" id="CAB3755762.1"/>
    </source>
</evidence>
<dbReference type="InterPro" id="IPR010069">
    <property type="entry name" value="CdiA_FHA1_rpt"/>
</dbReference>
<proteinExistence type="predicted"/>
<feature type="region of interest" description="Disordered" evidence="1">
    <location>
        <begin position="2119"/>
        <end position="2156"/>
    </location>
</feature>
<dbReference type="Proteomes" id="UP000494329">
    <property type="component" value="Unassembled WGS sequence"/>
</dbReference>
<dbReference type="Pfam" id="PF13332">
    <property type="entry name" value="Fil_haemagg_2"/>
    <property type="match status" value="3"/>
</dbReference>
<evidence type="ECO:0000256" key="1">
    <source>
        <dbReference type="SAM" id="MobiDB-lite"/>
    </source>
</evidence>
<dbReference type="Pfam" id="PF05860">
    <property type="entry name" value="TPS"/>
    <property type="match status" value="1"/>
</dbReference>
<accession>A0A6J5DRL4</accession>
<dbReference type="InterPro" id="IPR012334">
    <property type="entry name" value="Pectin_lyas_fold"/>
</dbReference>
<feature type="compositionally biased region" description="Polar residues" evidence="1">
    <location>
        <begin position="2121"/>
        <end position="2132"/>
    </location>
</feature>
<sequence>MTGVLPEWSVAQIIPSGPNSPSVISTQNGLPQVNINRPSGAGVSMNTYGQFDVQQRGAILNNSPAIVQTQQAGMINGNPNLGPGDAARVIVNQVNSNAASQINGYVEVAGRRAEVVIANGSGISVNGGGFINTSRAILTTGTPNFAADGSLAGFDVSRGLITVQGAGLNASEVDQVDLIARAVQVNAAIYAKSLNVVAGANSVDHETLDATRIAGDGPPPGVSIDVSQLGGMYANRIWLVGNEYGVGVSSKGVLAAQAGDLTLTSDGKLVLAGEMVANGNINASARDGIDNSGTVHAQQNVNVASQSAIANSGTLAAGGNATLVAGSTLVNAGTVAASGRASVAAATFDNSGGTLIADQVTLHAMNLLNRGGGIRQSGSGTTVIDVAGSLNNAGGTVATNGALDVHSGTVSNRGGTLAAQTDVTLSAASLDNSSDGYVGARTVSVTATDSLNNTGGTILADSTLSVSAQSVANDGGSIANSGTGLTTVSASSAVTNTHDGLIGGNGDVTVTARTLSNTSDASARGTSAGAQIIAGRDLTLNIAQLVDNTNATLSGVNNVTLNGPNATFLNVGGSVHGNGVVTLNAASLDNTTGRIGNDTGSGGSVAIATNTLANQNGAIGSDRNLDIVTGSLTGDGSIIAGHDGTLTIGSDYTLGGANRIQANHDLTFTTAGAFTNQGTLGAVGALTVNAASVDNQAGADLNSSITTVNASGAIINAGRIEGDSVTTHGASLVNSATIVGNTVTLNAGSIVNAGAAAAIAAASAVRLYGLDVSNTGGATIFSLGDISIAADDARDGDGVLAHRSTSVTNDQSTIEAQGNIEIAAQTLTNTRPAPTVGTVTTDVETVHGTKRDRYMACTPTNADAHSSCTQEVWDYGYLNPLDVTFSKADIVSTASGANAADRVLVVNVNGQPQTIYYNTLTTNADGTITVSYWDAYDPHVNFDPASEYPGDDQAHHHYQRVEVARDTTTTTQQDTVTGPQAQQAQITAGGNITLANVGRLNNEYSAIGAGGSIRIGSAGTDGDAGSGSYGGTLVNNIGQTLYQYQRQDIVSTYAWNEDISRDRDSVVQPSIILTPVAIGGLGGTIVANSAVQISATDLSNTNVAAANSATGATGGTLGANGAVNGIVNAPQSILGPDGVPAFTLPSGGLYALNASPGASHLVVTDPRLSSYAGFISSDYMLGQLGFDPSKTIKRLGDGVYEQQLIRNQITRLTGRVYLQDYASNEDEYRTLMTNGVHVAQAFSLVPGMALTAAQMDALTSDIVWLVNQTVTLPDGSTQTVLAPVVYLAHTHANDLQPGGALIAADDVEIHAPGSATNSGVIRGGTQTVIGATDIVNRGGAIGSGNDHGTTVISATNDVINASGRITGNRVAVLAGHDIVNTTLVDTVGIRSMAGDSRVSQTLQGAQGTIASTGDMVIAAGHDLTVRGASLEAGDNAQIAAGHDMVVDTVESHISLSVTKNTDNYAHTVTTLHQSSGISAGGSLAMQSGNDMTFKGATVSAGGDLAVVAGGNLTATTVTDSVRREDVTRGDKTRSGEDRSYDERAIGTSFSAGGSGTLAALSADGGKGNVTLTGSALSTGTGSANIAATGNVSISEAREEHDSYSAVQSRRGSFVHGSTTNEMQDVHANVGVSSTISGDSVTIRAGKDLTVKGSTVAGTNDVNLAAAGNVTITTSQDTQSASSYYSRHESGIGTSGGIGISVGSQTQTDTAHDTTVTNSGSTIGSLNGSLNLVAGNDLHVTGSDLIAAKNVTGTGANVEIDAATDTAHHDESHEVKKSGFTLALRAPVIDAVSNTVNQSRDASRSQDDRAAALHGIAAASGAFDAGVAAGGVVKDVVAGTTPQGKLELGFGSSRTSSTLTEDSTTSRGSDVIAGGTAAFVATGNGTPGSGNLTIAGSSVNATDVVLAAQNRISLVNTTGSDSTRSTNESSSGSIGVSVGTGGLGIDASASRSHGNANADSVTQNNTHVTAANTVTILSGGDTAIIGANVNGRQVNADVGGNLTVASVQDTVASAAHQDSQGGGFAISTHGGSASYSAQHGNADGDYAQVNEQAGIRAGDGGFSISVRGNTDLQGAVIASEADTARNTLSTGTLTFSDIRNQSDYHAHSGGFSAGATAGDGGSNYSTHGPASGTNAGGGAPMVSQNGSGSDSATTRSGISAGTISVTDAARQGQDIASLNRNTSETNGTVAKPPDVNNLLDRQADMMAAAGAAGEAVSRRIGDFAQSKYDEAKAKGDQAGMEAWKEGGIARAEMQAAGAALVTGLAGGNAIGGAAGAGIASIAAGKLNGLGGAIEGANPTGNTDMNQALGNIVANVIATGAGGVIGGDSGAFSGYTVDRYNRQLHPDEYALAKKDAKVAAQRLGISEQQAEGRIVAEILRNSDKQTSDASGGVHDYEIRAVVGCERLNCDAYKNDPQYTNHDYNSQYIANNQQAYDAGQSQLGKGKTYDQLVAANYDKDPVGNTIARAFGTLLAGSVAGGLASVWAAGTAFTNVGDALSYQFGLSADQPSYKNAAVAGVVAAATSPLLLPLNALGGSFGTKTAIAIYNSAVSGTGAFGTTAITNPGSSPDLSAGLGMAGALLTIGGKAILPSAMGSVIDTGMQILPGPAQAAIEKNGQKAKQ</sequence>
<feature type="region of interest" description="Disordered" evidence="1">
    <location>
        <begin position="1847"/>
        <end position="1867"/>
    </location>
</feature>
<evidence type="ECO:0000313" key="4">
    <source>
        <dbReference type="Proteomes" id="UP000494329"/>
    </source>
</evidence>
<dbReference type="SUPFAM" id="SSF51126">
    <property type="entry name" value="Pectin lyase-like"/>
    <property type="match status" value="1"/>
</dbReference>
<gene>
    <name evidence="3" type="primary">cdiA2_3</name>
    <name evidence="3" type="ORF">LMG29739_02285</name>
</gene>
<dbReference type="Pfam" id="PF05594">
    <property type="entry name" value="Fil_haemagg"/>
    <property type="match status" value="6"/>
</dbReference>
<protein>
    <submittedName>
        <fullName evidence="3">tRNA nuclease CdiA-2</fullName>
        <ecNumber evidence="3">3.1.-.-</ecNumber>
    </submittedName>
</protein>
<feature type="compositionally biased region" description="Polar residues" evidence="1">
    <location>
        <begin position="2173"/>
        <end position="2187"/>
    </location>
</feature>
<reference evidence="3 4" key="1">
    <citation type="submission" date="2020-04" db="EMBL/GenBank/DDBJ databases">
        <authorList>
            <person name="De Canck E."/>
        </authorList>
    </citation>
    <scope>NUCLEOTIDE SEQUENCE [LARGE SCALE GENOMIC DNA]</scope>
    <source>
        <strain evidence="3 4">LMG 29739</strain>
    </source>
</reference>
<feature type="region of interest" description="Disordered" evidence="1">
    <location>
        <begin position="2173"/>
        <end position="2194"/>
    </location>
</feature>
<evidence type="ECO:0000259" key="2">
    <source>
        <dbReference type="SMART" id="SM00912"/>
    </source>
</evidence>
<feature type="compositionally biased region" description="Low complexity" evidence="1">
    <location>
        <begin position="1851"/>
        <end position="1865"/>
    </location>
</feature>
<organism evidence="3 4">
    <name type="scientific">Paraburkholderia solisilvae</name>
    <dbReference type="NCBI Taxonomy" id="624376"/>
    <lineage>
        <taxon>Bacteria</taxon>
        <taxon>Pseudomonadati</taxon>
        <taxon>Pseudomonadota</taxon>
        <taxon>Betaproteobacteria</taxon>
        <taxon>Burkholderiales</taxon>
        <taxon>Burkholderiaceae</taxon>
        <taxon>Paraburkholderia</taxon>
    </lineage>
</organism>
<dbReference type="NCBIfam" id="TIGR01901">
    <property type="entry name" value="adhes_NPXG"/>
    <property type="match status" value="1"/>
</dbReference>
<dbReference type="SMART" id="SM00912">
    <property type="entry name" value="Haemagg_act"/>
    <property type="match status" value="1"/>
</dbReference>
<dbReference type="GO" id="GO:0016787">
    <property type="term" value="F:hydrolase activity"/>
    <property type="evidence" value="ECO:0007669"/>
    <property type="project" value="UniProtKB-KW"/>
</dbReference>
<dbReference type="NCBIfam" id="TIGR01731">
    <property type="entry name" value="fil_hemag_20aa"/>
    <property type="match status" value="15"/>
</dbReference>
<dbReference type="EMBL" id="CADIKF010000015">
    <property type="protein sequence ID" value="CAB3755762.1"/>
    <property type="molecule type" value="Genomic_DNA"/>
</dbReference>
<name>A0A6J5DRL4_9BURK</name>
<dbReference type="InterPro" id="IPR025157">
    <property type="entry name" value="Hemagglutinin_rpt"/>
</dbReference>
<feature type="compositionally biased region" description="Polar residues" evidence="1">
    <location>
        <begin position="2141"/>
        <end position="2156"/>
    </location>
</feature>
<dbReference type="Gene3D" id="2.160.20.10">
    <property type="entry name" value="Single-stranded right-handed beta-helix, Pectin lyase-like"/>
    <property type="match status" value="1"/>
</dbReference>
<keyword evidence="4" id="KW-1185">Reference proteome</keyword>
<dbReference type="EC" id="3.1.-.-" evidence="3"/>
<dbReference type="InterPro" id="IPR008638">
    <property type="entry name" value="FhaB/CdiA-like_TPS"/>
</dbReference>
<keyword evidence="3" id="KW-0378">Hydrolase</keyword>
<dbReference type="RefSeq" id="WP_377700623.1">
    <property type="nucleotide sequence ID" value="NZ_JBHLTY010000033.1"/>
</dbReference>
<feature type="domain" description="Filamentous haemagglutinin FhaB/tRNA nuclease CdiA-like TPS" evidence="2">
    <location>
        <begin position="27"/>
        <end position="148"/>
    </location>
</feature>
<dbReference type="InterPro" id="IPR008619">
    <property type="entry name" value="Filamentous_hemagglutn_rpt"/>
</dbReference>
<dbReference type="InterPro" id="IPR011050">
    <property type="entry name" value="Pectin_lyase_fold/virulence"/>
</dbReference>